<evidence type="ECO:0008006" key="10">
    <source>
        <dbReference type="Google" id="ProtNLM"/>
    </source>
</evidence>
<dbReference type="SUPFAM" id="SSF48452">
    <property type="entry name" value="TPR-like"/>
    <property type="match status" value="1"/>
</dbReference>
<reference evidence="8 9" key="1">
    <citation type="journal article" date="2019" name="G3 (Bethesda)">
        <title>Sequencing of a Wild Apple (Malus baccata) Genome Unravels the Differences Between Cultivated and Wild Apple Species Regarding Disease Resistance and Cold Tolerance.</title>
        <authorList>
            <person name="Chen X."/>
        </authorList>
    </citation>
    <scope>NUCLEOTIDE SEQUENCE [LARGE SCALE GENOMIC DNA]</scope>
    <source>
        <strain evidence="9">cv. Shandingzi</strain>
        <tissue evidence="8">Leaves</tissue>
    </source>
</reference>
<dbReference type="STRING" id="106549.A0A540MW89"/>
<gene>
    <name evidence="8" type="ORF">C1H46_011402</name>
</gene>
<dbReference type="PANTHER" id="PTHR24015:SF2014">
    <property type="entry name" value="PENTATRICOPEPTIDE REPEAT-CONTAINING PROTEIN"/>
    <property type="match status" value="1"/>
</dbReference>
<dbReference type="FunFam" id="1.25.40.10:FF:000436">
    <property type="entry name" value="Pentatricopeptide repeat-containing protein At5g39350 family"/>
    <property type="match status" value="1"/>
</dbReference>
<dbReference type="InterPro" id="IPR046848">
    <property type="entry name" value="E_motif"/>
</dbReference>
<feature type="repeat" description="PPR" evidence="7">
    <location>
        <begin position="375"/>
        <end position="409"/>
    </location>
</feature>
<evidence type="ECO:0000256" key="3">
    <source>
        <dbReference type="ARBA" id="ARBA00022528"/>
    </source>
</evidence>
<dbReference type="Pfam" id="PF13041">
    <property type="entry name" value="PPR_2"/>
    <property type="match status" value="2"/>
</dbReference>
<keyword evidence="3" id="KW-0150">Chloroplast</keyword>
<sequence length="707" mass="78371">MKRREVLANLLASCNSAKSVAQLHSQTLKAGLSQDSFFATKLNALYAKYESLGHARKMFDETLHRTVYLWNAMLRSYCREDRWEETLCLFRSMMSESRGNDEKPDNFTIPIALKACARLRALACGKIIHGFVKKHEKVALDMFVGSALIELYSKCGQMGEAVKLFDEFLHPDVFLWTSMVTGYEQNGDPEEALEFFSRMVMVGRINPDRVTLVSAVSACAQLSNFRIGSCVHGVSIRNGFNSDLSLGNALLNLYAKTGSVKTAAKLFMKMPEKDVVSWSSMIACYTHNGDVIEALNLFNEMIDMRTEPNSVTLVSALQACALAGNLEEGKKIHEIATRKCFELDIKVATALIDMYMKCSAPEKAGDLFNRMPEKDVVSWAALLSGYAHNGMAYKSIGVFRDMLSDETKPDAIAMVKLLAACSELGILQQALCLHAYVIKRAFKNNIFVGASLIELYSKCGSIDNAILLFEGITDKDVIWSAMIAGYGVHGQGEEALKVFDRMVKHSAVKPNDVTFVSILSACSHSGLVEEGIEIFNTMLHEYQLKPGPEHFGIIVDLLGRTGELDKAMEIVERMPNSAAPHVWGALLGACRIHNNTKLGEVAAKSLFRLDPNHAGYYILLSNIYAMDNKWENVTNLRTLIKEKGLKKMSGQSVVEVGSDIRSFVAGDRLHLDSDQIYGLLGKLEVKMREEGYVPNVDLLQHVMADAV</sequence>
<protein>
    <recommendedName>
        <fullName evidence="10">Pentacotripeptide-repeat region of PRORP domain-containing protein</fullName>
    </recommendedName>
</protein>
<evidence type="ECO:0000256" key="2">
    <source>
        <dbReference type="ARBA" id="ARBA00006643"/>
    </source>
</evidence>
<accession>A0A540MW89</accession>
<dbReference type="Proteomes" id="UP000315295">
    <property type="component" value="Unassembled WGS sequence"/>
</dbReference>
<keyword evidence="4" id="KW-0934">Plastid</keyword>
<evidence type="ECO:0000313" key="8">
    <source>
        <dbReference type="EMBL" id="TQE03038.1"/>
    </source>
</evidence>
<dbReference type="Pfam" id="PF20431">
    <property type="entry name" value="E_motif"/>
    <property type="match status" value="1"/>
</dbReference>
<dbReference type="Gene3D" id="1.25.40.10">
    <property type="entry name" value="Tetratricopeptide repeat domain"/>
    <property type="match status" value="5"/>
</dbReference>
<dbReference type="PROSITE" id="PS51375">
    <property type="entry name" value="PPR"/>
    <property type="match status" value="6"/>
</dbReference>
<feature type="repeat" description="PPR" evidence="7">
    <location>
        <begin position="172"/>
        <end position="206"/>
    </location>
</feature>
<comment type="subcellular location">
    <subcellularLocation>
        <location evidence="1">Plastid</location>
        <location evidence="1">Chloroplast</location>
    </subcellularLocation>
</comment>
<feature type="repeat" description="PPR" evidence="7">
    <location>
        <begin position="511"/>
        <end position="546"/>
    </location>
</feature>
<keyword evidence="5" id="KW-0677">Repeat</keyword>
<feature type="repeat" description="PPR" evidence="7">
    <location>
        <begin position="66"/>
        <end position="96"/>
    </location>
</feature>
<dbReference type="GO" id="GO:0009451">
    <property type="term" value="P:RNA modification"/>
    <property type="evidence" value="ECO:0007669"/>
    <property type="project" value="InterPro"/>
</dbReference>
<comment type="similarity">
    <text evidence="2">Belongs to the PPR family. PCMP-H subfamily.</text>
</comment>
<evidence type="ECO:0000256" key="5">
    <source>
        <dbReference type="ARBA" id="ARBA00022737"/>
    </source>
</evidence>
<dbReference type="InterPro" id="IPR002885">
    <property type="entry name" value="PPR_rpt"/>
</dbReference>
<dbReference type="PANTHER" id="PTHR24015">
    <property type="entry name" value="OS07G0578800 PROTEIN-RELATED"/>
    <property type="match status" value="1"/>
</dbReference>
<keyword evidence="9" id="KW-1185">Reference proteome</keyword>
<feature type="repeat" description="PPR" evidence="7">
    <location>
        <begin position="274"/>
        <end position="308"/>
    </location>
</feature>
<dbReference type="InterPro" id="IPR046960">
    <property type="entry name" value="PPR_At4g14850-like_plant"/>
</dbReference>
<evidence type="ECO:0000256" key="1">
    <source>
        <dbReference type="ARBA" id="ARBA00004229"/>
    </source>
</evidence>
<name>A0A540MW89_MALBA</name>
<dbReference type="GO" id="GO:0009507">
    <property type="term" value="C:chloroplast"/>
    <property type="evidence" value="ECO:0007669"/>
    <property type="project" value="UniProtKB-SubCell"/>
</dbReference>
<dbReference type="GO" id="GO:0003723">
    <property type="term" value="F:RNA binding"/>
    <property type="evidence" value="ECO:0007669"/>
    <property type="project" value="InterPro"/>
</dbReference>
<feature type="repeat" description="PPR" evidence="7">
    <location>
        <begin position="475"/>
        <end position="509"/>
    </location>
</feature>
<evidence type="ECO:0000256" key="6">
    <source>
        <dbReference type="ARBA" id="ARBA00022946"/>
    </source>
</evidence>
<dbReference type="AlphaFoldDB" id="A0A540MW89"/>
<evidence type="ECO:0000313" key="9">
    <source>
        <dbReference type="Proteomes" id="UP000315295"/>
    </source>
</evidence>
<dbReference type="FunFam" id="1.25.40.10:FF:000090">
    <property type="entry name" value="Pentatricopeptide repeat-containing protein, chloroplastic"/>
    <property type="match status" value="1"/>
</dbReference>
<dbReference type="Pfam" id="PF01535">
    <property type="entry name" value="PPR"/>
    <property type="match status" value="6"/>
</dbReference>
<dbReference type="EMBL" id="VIEB01000162">
    <property type="protein sequence ID" value="TQE03038.1"/>
    <property type="molecule type" value="Genomic_DNA"/>
</dbReference>
<dbReference type="FunFam" id="1.25.40.10:FF:000395">
    <property type="entry name" value="Pentatricopeptide repeat-containing protein chloroplastic"/>
    <property type="match status" value="1"/>
</dbReference>
<evidence type="ECO:0000256" key="4">
    <source>
        <dbReference type="ARBA" id="ARBA00022640"/>
    </source>
</evidence>
<dbReference type="NCBIfam" id="TIGR00756">
    <property type="entry name" value="PPR"/>
    <property type="match status" value="5"/>
</dbReference>
<dbReference type="FunFam" id="1.25.40.10:FF:000361">
    <property type="entry name" value="Pentatricopeptide repeat-containing protein chloroplastic"/>
    <property type="match status" value="1"/>
</dbReference>
<organism evidence="8 9">
    <name type="scientific">Malus baccata</name>
    <name type="common">Siberian crab apple</name>
    <name type="synonym">Pyrus baccata</name>
    <dbReference type="NCBI Taxonomy" id="106549"/>
    <lineage>
        <taxon>Eukaryota</taxon>
        <taxon>Viridiplantae</taxon>
        <taxon>Streptophyta</taxon>
        <taxon>Embryophyta</taxon>
        <taxon>Tracheophyta</taxon>
        <taxon>Spermatophyta</taxon>
        <taxon>Magnoliopsida</taxon>
        <taxon>eudicotyledons</taxon>
        <taxon>Gunneridae</taxon>
        <taxon>Pentapetalae</taxon>
        <taxon>rosids</taxon>
        <taxon>fabids</taxon>
        <taxon>Rosales</taxon>
        <taxon>Rosaceae</taxon>
        <taxon>Amygdaloideae</taxon>
        <taxon>Maleae</taxon>
        <taxon>Malus</taxon>
    </lineage>
</organism>
<proteinExistence type="inferred from homology"/>
<dbReference type="InterPro" id="IPR011990">
    <property type="entry name" value="TPR-like_helical_dom_sf"/>
</dbReference>
<evidence type="ECO:0000256" key="7">
    <source>
        <dbReference type="PROSITE-ProRule" id="PRU00708"/>
    </source>
</evidence>
<comment type="caution">
    <text evidence="8">The sequence shown here is derived from an EMBL/GenBank/DDBJ whole genome shotgun (WGS) entry which is preliminary data.</text>
</comment>
<keyword evidence="6" id="KW-0809">Transit peptide</keyword>